<evidence type="ECO:0000259" key="21">
    <source>
        <dbReference type="Pfam" id="PF01433"/>
    </source>
</evidence>
<dbReference type="SUPFAM" id="SSF63737">
    <property type="entry name" value="Leukotriene A4 hydrolase N-terminal domain"/>
    <property type="match status" value="1"/>
</dbReference>
<evidence type="ECO:0000256" key="17">
    <source>
        <dbReference type="PIRSR" id="PIRSR634016-3"/>
    </source>
</evidence>
<dbReference type="InterPro" id="IPR050344">
    <property type="entry name" value="Peptidase_M1_aminopeptidases"/>
</dbReference>
<evidence type="ECO:0000256" key="19">
    <source>
        <dbReference type="SAM" id="MobiDB-lite"/>
    </source>
</evidence>
<keyword evidence="10" id="KW-0735">Signal-anchor</keyword>
<dbReference type="PANTHER" id="PTHR11533:SF172">
    <property type="entry name" value="AMINOPEPTIDASE N"/>
    <property type="match status" value="1"/>
</dbReference>
<dbReference type="InterPro" id="IPR027268">
    <property type="entry name" value="Peptidase_M4/M1_CTD_sf"/>
</dbReference>
<evidence type="ECO:0000256" key="1">
    <source>
        <dbReference type="ARBA" id="ARBA00004401"/>
    </source>
</evidence>
<proteinExistence type="inferred from homology"/>
<dbReference type="CDD" id="cd09601">
    <property type="entry name" value="M1_APN-Q_like"/>
    <property type="match status" value="1"/>
</dbReference>
<feature type="binding site" evidence="17">
    <location>
        <position position="370"/>
    </location>
    <ligand>
        <name>Zn(2+)</name>
        <dbReference type="ChEBI" id="CHEBI:29105"/>
        <note>catalytic</note>
    </ligand>
</feature>
<evidence type="ECO:0000256" key="15">
    <source>
        <dbReference type="ARBA" id="ARBA00023180"/>
    </source>
</evidence>
<dbReference type="GO" id="GO:0005615">
    <property type="term" value="C:extracellular space"/>
    <property type="evidence" value="ECO:0007669"/>
    <property type="project" value="TreeGrafter"/>
</dbReference>
<keyword evidence="3" id="KW-0031">Aminopeptidase</keyword>
<keyword evidence="8" id="KW-0378">Hydrolase</keyword>
<evidence type="ECO:0000313" key="24">
    <source>
        <dbReference type="Proteomes" id="UP000694569"/>
    </source>
</evidence>
<dbReference type="PANTHER" id="PTHR11533">
    <property type="entry name" value="PROTEASE M1 ZINC METALLOPROTEASE"/>
    <property type="match status" value="1"/>
</dbReference>
<keyword evidence="14" id="KW-1015">Disulfide bond</keyword>
<evidence type="ECO:0000256" key="8">
    <source>
        <dbReference type="ARBA" id="ARBA00022801"/>
    </source>
</evidence>
<feature type="site" description="Transition state stabilizer" evidence="18">
    <location>
        <position position="440"/>
    </location>
</feature>
<dbReference type="Pfam" id="PF17900">
    <property type="entry name" value="Peptidase_M1_N"/>
    <property type="match status" value="1"/>
</dbReference>
<feature type="binding site" evidence="17">
    <location>
        <position position="389"/>
    </location>
    <ligand>
        <name>Zn(2+)</name>
        <dbReference type="ChEBI" id="CHEBI:29105"/>
        <note>catalytic</note>
    </ligand>
</feature>
<reference evidence="23" key="2">
    <citation type="submission" date="2025-09" db="UniProtKB">
        <authorList>
            <consortium name="Ensembl"/>
        </authorList>
    </citation>
    <scope>IDENTIFICATION</scope>
</reference>
<evidence type="ECO:0000313" key="23">
    <source>
        <dbReference type="Ensembl" id="ENSLLEP00000008062.1"/>
    </source>
</evidence>
<feature type="domain" description="Aminopeptidase N-like N-terminal" evidence="22">
    <location>
        <begin position="79"/>
        <end position="271"/>
    </location>
</feature>
<dbReference type="Gene3D" id="2.60.40.1730">
    <property type="entry name" value="tricorn interacting facor f3 domain"/>
    <property type="match status" value="1"/>
</dbReference>
<evidence type="ECO:0000256" key="10">
    <source>
        <dbReference type="ARBA" id="ARBA00022968"/>
    </source>
</evidence>
<evidence type="ECO:0000256" key="12">
    <source>
        <dbReference type="ARBA" id="ARBA00023049"/>
    </source>
</evidence>
<evidence type="ECO:0000256" key="20">
    <source>
        <dbReference type="SAM" id="Phobius"/>
    </source>
</evidence>
<feature type="binding site" evidence="17">
    <location>
        <position position="366"/>
    </location>
    <ligand>
        <name>Zn(2+)</name>
        <dbReference type="ChEBI" id="CHEBI:29105"/>
        <note>catalytic</note>
    </ligand>
</feature>
<evidence type="ECO:0000256" key="5">
    <source>
        <dbReference type="ARBA" id="ARBA00022670"/>
    </source>
</evidence>
<keyword evidence="11 20" id="KW-1133">Transmembrane helix</keyword>
<name>A0A8C5M7X5_9ANUR</name>
<feature type="compositionally biased region" description="Low complexity" evidence="19">
    <location>
        <begin position="43"/>
        <end position="65"/>
    </location>
</feature>
<dbReference type="GO" id="GO:0005737">
    <property type="term" value="C:cytoplasm"/>
    <property type="evidence" value="ECO:0007669"/>
    <property type="project" value="TreeGrafter"/>
</dbReference>
<dbReference type="GO" id="GO:0005886">
    <property type="term" value="C:plasma membrane"/>
    <property type="evidence" value="ECO:0007669"/>
    <property type="project" value="UniProtKB-SubCell"/>
</dbReference>
<dbReference type="Pfam" id="PF01433">
    <property type="entry name" value="Peptidase_M1"/>
    <property type="match status" value="1"/>
</dbReference>
<keyword evidence="24" id="KW-1185">Reference proteome</keyword>
<evidence type="ECO:0008006" key="25">
    <source>
        <dbReference type="Google" id="ProtNLM"/>
    </source>
</evidence>
<evidence type="ECO:0000256" key="6">
    <source>
        <dbReference type="ARBA" id="ARBA00022692"/>
    </source>
</evidence>
<keyword evidence="13 20" id="KW-0472">Membrane</keyword>
<dbReference type="AlphaFoldDB" id="A0A8C5M7X5"/>
<dbReference type="SUPFAM" id="SSF55486">
    <property type="entry name" value="Metalloproteases ('zincins'), catalytic domain"/>
    <property type="match status" value="1"/>
</dbReference>
<comment type="similarity">
    <text evidence="2">Belongs to the peptidase M1 family.</text>
</comment>
<dbReference type="Ensembl" id="ENSLLET00000008386.1">
    <property type="protein sequence ID" value="ENSLLEP00000008062.1"/>
    <property type="gene ID" value="ENSLLEG00000005051.1"/>
</dbReference>
<dbReference type="GO" id="GO:0070006">
    <property type="term" value="F:metalloaminopeptidase activity"/>
    <property type="evidence" value="ECO:0007669"/>
    <property type="project" value="TreeGrafter"/>
</dbReference>
<accession>A0A8C5M7X5</accession>
<keyword evidence="9 17" id="KW-0862">Zinc</keyword>
<evidence type="ECO:0000256" key="13">
    <source>
        <dbReference type="ARBA" id="ARBA00023136"/>
    </source>
</evidence>
<dbReference type="PRINTS" id="PR00756">
    <property type="entry name" value="ALADIPTASE"/>
</dbReference>
<feature type="transmembrane region" description="Helical" evidence="20">
    <location>
        <begin position="12"/>
        <end position="34"/>
    </location>
</feature>
<dbReference type="Gene3D" id="1.10.390.10">
    <property type="entry name" value="Neutral Protease Domain 2"/>
    <property type="match status" value="1"/>
</dbReference>
<dbReference type="InterPro" id="IPR045357">
    <property type="entry name" value="Aminopeptidase_N-like_N"/>
</dbReference>
<dbReference type="InterPro" id="IPR001930">
    <property type="entry name" value="Peptidase_M1"/>
</dbReference>
<dbReference type="FunFam" id="2.60.40.1730:FF:000001">
    <property type="entry name" value="Leucyl-cystinyl aminopeptidase"/>
    <property type="match status" value="1"/>
</dbReference>
<evidence type="ECO:0000256" key="9">
    <source>
        <dbReference type="ARBA" id="ARBA00022833"/>
    </source>
</evidence>
<dbReference type="Proteomes" id="UP000694569">
    <property type="component" value="Unplaced"/>
</dbReference>
<organism evidence="23 24">
    <name type="scientific">Leptobrachium leishanense</name>
    <name type="common">Leishan spiny toad</name>
    <dbReference type="NCBI Taxonomy" id="445787"/>
    <lineage>
        <taxon>Eukaryota</taxon>
        <taxon>Metazoa</taxon>
        <taxon>Chordata</taxon>
        <taxon>Craniata</taxon>
        <taxon>Vertebrata</taxon>
        <taxon>Euteleostomi</taxon>
        <taxon>Amphibia</taxon>
        <taxon>Batrachia</taxon>
        <taxon>Anura</taxon>
        <taxon>Pelobatoidea</taxon>
        <taxon>Megophryidae</taxon>
        <taxon>Leptobrachium</taxon>
    </lineage>
</organism>
<evidence type="ECO:0000259" key="22">
    <source>
        <dbReference type="Pfam" id="PF17900"/>
    </source>
</evidence>
<evidence type="ECO:0000256" key="18">
    <source>
        <dbReference type="PIRSR" id="PIRSR634016-4"/>
    </source>
</evidence>
<evidence type="ECO:0000256" key="16">
    <source>
        <dbReference type="PIRSR" id="PIRSR634016-1"/>
    </source>
</evidence>
<comment type="subcellular location">
    <subcellularLocation>
        <location evidence="1">Cell membrane</location>
        <topology evidence="1">Single-pass type II membrane protein</topology>
    </subcellularLocation>
</comment>
<dbReference type="GO" id="GO:0006508">
    <property type="term" value="P:proteolysis"/>
    <property type="evidence" value="ECO:0007669"/>
    <property type="project" value="UniProtKB-KW"/>
</dbReference>
<feature type="active site" description="Proton acceptor" evidence="16">
    <location>
        <position position="367"/>
    </location>
</feature>
<feature type="region of interest" description="Disordered" evidence="19">
    <location>
        <begin position="40"/>
        <end position="70"/>
    </location>
</feature>
<dbReference type="GO" id="GO:0042277">
    <property type="term" value="F:peptide binding"/>
    <property type="evidence" value="ECO:0007669"/>
    <property type="project" value="TreeGrafter"/>
</dbReference>
<dbReference type="InterPro" id="IPR034016">
    <property type="entry name" value="M1_APN-typ"/>
</dbReference>
<keyword evidence="12" id="KW-0482">Metalloprotease</keyword>
<keyword evidence="4" id="KW-1003">Cell membrane</keyword>
<evidence type="ECO:0000256" key="7">
    <source>
        <dbReference type="ARBA" id="ARBA00022723"/>
    </source>
</evidence>
<dbReference type="InterPro" id="IPR042097">
    <property type="entry name" value="Aminopeptidase_N-like_N_sf"/>
</dbReference>
<reference evidence="23" key="1">
    <citation type="submission" date="2025-08" db="UniProtKB">
        <authorList>
            <consortium name="Ensembl"/>
        </authorList>
    </citation>
    <scope>IDENTIFICATION</scope>
</reference>
<evidence type="ECO:0000256" key="3">
    <source>
        <dbReference type="ARBA" id="ARBA00022438"/>
    </source>
</evidence>
<evidence type="ECO:0000256" key="14">
    <source>
        <dbReference type="ARBA" id="ARBA00023157"/>
    </source>
</evidence>
<keyword evidence="5" id="KW-0645">Protease</keyword>
<dbReference type="GO" id="GO:0008270">
    <property type="term" value="F:zinc ion binding"/>
    <property type="evidence" value="ECO:0007669"/>
    <property type="project" value="InterPro"/>
</dbReference>
<comment type="cofactor">
    <cofactor evidence="17">
        <name>Zn(2+)</name>
        <dbReference type="ChEBI" id="CHEBI:29105"/>
    </cofactor>
    <text evidence="17">Binds 1 zinc ion per subunit.</text>
</comment>
<protein>
    <recommendedName>
        <fullName evidence="25">Aminopeptidase N</fullName>
    </recommendedName>
</protein>
<evidence type="ECO:0000256" key="4">
    <source>
        <dbReference type="ARBA" id="ARBA00022475"/>
    </source>
</evidence>
<feature type="domain" description="Peptidase M1 membrane alanine aminopeptidase" evidence="21">
    <location>
        <begin position="310"/>
        <end position="451"/>
    </location>
</feature>
<keyword evidence="7 17" id="KW-0479">Metal-binding</keyword>
<evidence type="ECO:0000256" key="11">
    <source>
        <dbReference type="ARBA" id="ARBA00022989"/>
    </source>
</evidence>
<sequence length="471" mass="53164">MAKGFYISKVVGFVGIFFTLAAVATVIALAVLYAEEKAKKPEPTSTTTSGTSSSISPTITTPQTSDEPWTKYRLPDTFKPYHYDVRLKTDLQRNSQGLYVFYGKSEAFFTCVKATNLVIIHSNKLNFTTDPKALLKDSAGNNLTVSQIHEVPLTQYLVLHAANSLEVNKNYSVYTEFVGELADDLAGFYRSEYVEDGETKIIATTQMQATDARKAFPCFDEPAMKATFSIIIVHNPEYVALSNMNAISKSEDEQTWTETAFAKTVKMPTYLVAFIISQFKAIGDPGNSTTVGVSYLKHGVLHIYIYITIRFSESYFYPADQVAIPDFGAGAMENWGLVLYRETALLYDNQVSSISNKERVAEVVAHELAHQWFGNLVTIRWWNDLWLNEGFASYVEYLGVDKAEPNWNIVCIYFFLEKRTHFSQVNTPAEISELFDSITYNKVRSYTDLITASIRTDLKCWGKKVHDKWSN</sequence>
<dbReference type="GeneTree" id="ENSGT00940000154876"/>
<dbReference type="InterPro" id="IPR014782">
    <property type="entry name" value="Peptidase_M1_dom"/>
</dbReference>
<evidence type="ECO:0000256" key="2">
    <source>
        <dbReference type="ARBA" id="ARBA00010136"/>
    </source>
</evidence>
<keyword evidence="6 20" id="KW-0812">Transmembrane</keyword>
<keyword evidence="15" id="KW-0325">Glycoprotein</keyword>
<dbReference type="GO" id="GO:0043171">
    <property type="term" value="P:peptide catabolic process"/>
    <property type="evidence" value="ECO:0007669"/>
    <property type="project" value="TreeGrafter"/>
</dbReference>